<evidence type="ECO:0000256" key="2">
    <source>
        <dbReference type="ARBA" id="ARBA00023315"/>
    </source>
</evidence>
<dbReference type="Pfam" id="PF00583">
    <property type="entry name" value="Acetyltransf_1"/>
    <property type="match status" value="1"/>
</dbReference>
<proteinExistence type="predicted"/>
<dbReference type="CDD" id="cd04301">
    <property type="entry name" value="NAT_SF"/>
    <property type="match status" value="1"/>
</dbReference>
<dbReference type="PROSITE" id="PS51186">
    <property type="entry name" value="GNAT"/>
    <property type="match status" value="1"/>
</dbReference>
<evidence type="ECO:0000313" key="4">
    <source>
        <dbReference type="EMBL" id="BDU72455.1"/>
    </source>
</evidence>
<sequence length="170" mass="18915">MTFTVRKAELHEGHALGQFAEACFRESFGYLFPEEALDLLCSKAFTTPVMEGLIRNGTWIAEGPEGWRGYVALSPDPCPVEGLARPHLELSRLYVPAPWMGQGVSDALMTAFLADARAKGVRGVWLEAFEGNPRALRFYRRWGFKDLAGSVKIREGLHLPHRILASELNG</sequence>
<evidence type="ECO:0000256" key="1">
    <source>
        <dbReference type="ARBA" id="ARBA00022679"/>
    </source>
</evidence>
<organism evidence="4 5">
    <name type="scientific">Mesoterricola silvestris</name>
    <dbReference type="NCBI Taxonomy" id="2927979"/>
    <lineage>
        <taxon>Bacteria</taxon>
        <taxon>Pseudomonadati</taxon>
        <taxon>Acidobacteriota</taxon>
        <taxon>Holophagae</taxon>
        <taxon>Holophagales</taxon>
        <taxon>Holophagaceae</taxon>
        <taxon>Mesoterricola</taxon>
    </lineage>
</organism>
<dbReference type="GO" id="GO:0016747">
    <property type="term" value="F:acyltransferase activity, transferring groups other than amino-acyl groups"/>
    <property type="evidence" value="ECO:0007669"/>
    <property type="project" value="InterPro"/>
</dbReference>
<gene>
    <name evidence="4" type="ORF">METEAL_16290</name>
</gene>
<name>A0AA48K8T8_9BACT</name>
<dbReference type="InterPro" id="IPR016181">
    <property type="entry name" value="Acyl_CoA_acyltransferase"/>
</dbReference>
<dbReference type="Proteomes" id="UP001238179">
    <property type="component" value="Chromosome"/>
</dbReference>
<evidence type="ECO:0000259" key="3">
    <source>
        <dbReference type="PROSITE" id="PS51186"/>
    </source>
</evidence>
<evidence type="ECO:0000313" key="5">
    <source>
        <dbReference type="Proteomes" id="UP001238179"/>
    </source>
</evidence>
<protein>
    <recommendedName>
        <fullName evidence="3">N-acetyltransferase domain-containing protein</fullName>
    </recommendedName>
</protein>
<dbReference type="InterPro" id="IPR000182">
    <property type="entry name" value="GNAT_dom"/>
</dbReference>
<keyword evidence="5" id="KW-1185">Reference proteome</keyword>
<dbReference type="PANTHER" id="PTHR43877">
    <property type="entry name" value="AMINOALKYLPHOSPHONATE N-ACETYLTRANSFERASE-RELATED-RELATED"/>
    <property type="match status" value="1"/>
</dbReference>
<dbReference type="KEGG" id="msil:METEAL_16290"/>
<dbReference type="AlphaFoldDB" id="A0AA48K8T8"/>
<accession>A0AA48K8T8</accession>
<dbReference type="RefSeq" id="WP_316415361.1">
    <property type="nucleotide sequence ID" value="NZ_AP027080.1"/>
</dbReference>
<keyword evidence="1" id="KW-0808">Transferase</keyword>
<dbReference type="EMBL" id="AP027080">
    <property type="protein sequence ID" value="BDU72455.1"/>
    <property type="molecule type" value="Genomic_DNA"/>
</dbReference>
<reference evidence="5" key="1">
    <citation type="journal article" date="2023" name="Int. J. Syst. Evol. Microbiol.">
        <title>Mesoterricola silvestris gen. nov., sp. nov., Mesoterricola sediminis sp. nov., Geothrix oryzae sp. nov., Geothrix edaphica sp. nov., Geothrix rubra sp. nov., and Geothrix limicola sp. nov., six novel members of Acidobacteriota isolated from soils.</title>
        <authorList>
            <person name="Itoh H."/>
            <person name="Sugisawa Y."/>
            <person name="Mise K."/>
            <person name="Xu Z."/>
            <person name="Kuniyasu M."/>
            <person name="Ushijima N."/>
            <person name="Kawano K."/>
            <person name="Kobayashi E."/>
            <person name="Shiratori Y."/>
            <person name="Masuda Y."/>
            <person name="Senoo K."/>
        </authorList>
    </citation>
    <scope>NUCLEOTIDE SEQUENCE [LARGE SCALE GENOMIC DNA]</scope>
    <source>
        <strain evidence="5">W79</strain>
    </source>
</reference>
<dbReference type="SUPFAM" id="SSF55729">
    <property type="entry name" value="Acyl-CoA N-acyltransferases (Nat)"/>
    <property type="match status" value="1"/>
</dbReference>
<dbReference type="InterPro" id="IPR050832">
    <property type="entry name" value="Bact_Acetyltransf"/>
</dbReference>
<keyword evidence="2" id="KW-0012">Acyltransferase</keyword>
<feature type="domain" description="N-acetyltransferase" evidence="3">
    <location>
        <begin position="3"/>
        <end position="166"/>
    </location>
</feature>
<dbReference type="Gene3D" id="3.40.630.30">
    <property type="match status" value="1"/>
</dbReference>